<proteinExistence type="predicted"/>
<gene>
    <name evidence="3" type="ORF">R3P38DRAFT_3150392</name>
</gene>
<dbReference type="CDD" id="cd09917">
    <property type="entry name" value="F-box_SF"/>
    <property type="match status" value="1"/>
</dbReference>
<reference evidence="3 4" key="1">
    <citation type="journal article" date="2024" name="J Genomics">
        <title>Draft genome sequencing and assembly of Favolaschia claudopus CIRM-BRFM 2984 isolated from oak limbs.</title>
        <authorList>
            <person name="Navarro D."/>
            <person name="Drula E."/>
            <person name="Chaduli D."/>
            <person name="Cazenave R."/>
            <person name="Ahrendt S."/>
            <person name="Wang J."/>
            <person name="Lipzen A."/>
            <person name="Daum C."/>
            <person name="Barry K."/>
            <person name="Grigoriev I.V."/>
            <person name="Favel A."/>
            <person name="Rosso M.N."/>
            <person name="Martin F."/>
        </authorList>
    </citation>
    <scope>NUCLEOTIDE SEQUENCE [LARGE SCALE GENOMIC DNA]</scope>
    <source>
        <strain evidence="3 4">CIRM-BRFM 2984</strain>
    </source>
</reference>
<dbReference type="Gene3D" id="1.20.1280.50">
    <property type="match status" value="1"/>
</dbReference>
<dbReference type="InterPro" id="IPR036047">
    <property type="entry name" value="F-box-like_dom_sf"/>
</dbReference>
<dbReference type="InterPro" id="IPR001810">
    <property type="entry name" value="F-box_dom"/>
</dbReference>
<dbReference type="Gene3D" id="3.80.10.10">
    <property type="entry name" value="Ribonuclease Inhibitor"/>
    <property type="match status" value="1"/>
</dbReference>
<evidence type="ECO:0000259" key="2">
    <source>
        <dbReference type="Pfam" id="PF00646"/>
    </source>
</evidence>
<comment type="caution">
    <text evidence="3">The sequence shown here is derived from an EMBL/GenBank/DDBJ whole genome shotgun (WGS) entry which is preliminary data.</text>
</comment>
<dbReference type="SUPFAM" id="SSF52047">
    <property type="entry name" value="RNI-like"/>
    <property type="match status" value="1"/>
</dbReference>
<dbReference type="EMBL" id="JAWWNJ010000244">
    <property type="protein sequence ID" value="KAK6967078.1"/>
    <property type="molecule type" value="Genomic_DNA"/>
</dbReference>
<dbReference type="SUPFAM" id="SSF81383">
    <property type="entry name" value="F-box domain"/>
    <property type="match status" value="1"/>
</dbReference>
<dbReference type="Proteomes" id="UP001362999">
    <property type="component" value="Unassembled WGS sequence"/>
</dbReference>
<feature type="region of interest" description="Disordered" evidence="1">
    <location>
        <begin position="483"/>
        <end position="510"/>
    </location>
</feature>
<sequence length="525" mass="57491">MQSPRTPLHIPTSPSQGPKSPLSGLLRRARGFSFISGSRRSGSNSGGESGQNTLPAELWLKIFAHIPLYLLPHVSLTCRTFRFLAQPLMFTVISTHPPRDQSHSHSMTSSSSRYHKRVAERLELFFSPRIRPVVSHCKVSPPSATSDDGEDDDLIDYIFTVLPKLPNLRVLSCRHVRLTPARLHIIHSLSSLSGLTLDSCYGQMSDFPSAESFPLKEVTFKHSASQHKSQMPLGPTNLFLSPSHLEHLHATTVHVLSSLSHSPEPFSSLRTLDLPVECVSSEDFIPAVMRCPAVEHLVLRTAPKSTSLPSPHFSGLPEQVLPHLHSFTGPHHFAALFLRGRRVVDGHGLTVHIPHPTRPTSLLPSLTKLSHRSLHSLTCSLSTPGLSSVLSLMQALHATFPLLATLCIPQPALSTNDMKTLLNELSSHAGVRELTLRVEGRDKFGLWIPPEESEKDAMGCFSKVCRALGKTYPGIERVRFLHGSERPAEDVGEGSGGGEGEGEGRSLSVSWVKSKESGLFLRTGD</sequence>
<feature type="domain" description="F-box" evidence="2">
    <location>
        <begin position="54"/>
        <end position="86"/>
    </location>
</feature>
<feature type="region of interest" description="Disordered" evidence="1">
    <location>
        <begin position="1"/>
        <end position="22"/>
    </location>
</feature>
<name>A0AAV9Z1M9_9AGAR</name>
<organism evidence="3 4">
    <name type="scientific">Favolaschia claudopus</name>
    <dbReference type="NCBI Taxonomy" id="2862362"/>
    <lineage>
        <taxon>Eukaryota</taxon>
        <taxon>Fungi</taxon>
        <taxon>Dikarya</taxon>
        <taxon>Basidiomycota</taxon>
        <taxon>Agaricomycotina</taxon>
        <taxon>Agaricomycetes</taxon>
        <taxon>Agaricomycetidae</taxon>
        <taxon>Agaricales</taxon>
        <taxon>Marasmiineae</taxon>
        <taxon>Mycenaceae</taxon>
        <taxon>Favolaschia</taxon>
    </lineage>
</organism>
<dbReference type="AlphaFoldDB" id="A0AAV9Z1M9"/>
<accession>A0AAV9Z1M9</accession>
<evidence type="ECO:0000313" key="3">
    <source>
        <dbReference type="EMBL" id="KAK6967078.1"/>
    </source>
</evidence>
<dbReference type="InterPro" id="IPR032675">
    <property type="entry name" value="LRR_dom_sf"/>
</dbReference>
<keyword evidence="4" id="KW-1185">Reference proteome</keyword>
<dbReference type="Pfam" id="PF00646">
    <property type="entry name" value="F-box"/>
    <property type="match status" value="1"/>
</dbReference>
<evidence type="ECO:0000256" key="1">
    <source>
        <dbReference type="SAM" id="MobiDB-lite"/>
    </source>
</evidence>
<evidence type="ECO:0000313" key="4">
    <source>
        <dbReference type="Proteomes" id="UP001362999"/>
    </source>
</evidence>
<protein>
    <recommendedName>
        <fullName evidence="2">F-box domain-containing protein</fullName>
    </recommendedName>
</protein>